<keyword evidence="8" id="KW-0472">Membrane</keyword>
<dbReference type="PROSITE" id="PS50893">
    <property type="entry name" value="ABC_TRANSPORTER_2"/>
    <property type="match status" value="1"/>
</dbReference>
<dbReference type="Pfam" id="PF08402">
    <property type="entry name" value="TOBE_2"/>
    <property type="match status" value="1"/>
</dbReference>
<dbReference type="PANTHER" id="PTHR43875">
    <property type="entry name" value="MALTODEXTRIN IMPORT ATP-BINDING PROTEIN MSMX"/>
    <property type="match status" value="1"/>
</dbReference>
<comment type="caution">
    <text evidence="10">The sequence shown here is derived from an EMBL/GenBank/DDBJ whole genome shotgun (WGS) entry which is preliminary data.</text>
</comment>
<evidence type="ECO:0000256" key="4">
    <source>
        <dbReference type="ARBA" id="ARBA00022475"/>
    </source>
</evidence>
<reference evidence="10" key="1">
    <citation type="submission" date="2020-12" db="EMBL/GenBank/DDBJ databases">
        <title>Oil enriched cultivation method for isolating marine PHA-producing bacteria.</title>
        <authorList>
            <person name="Zheng W."/>
            <person name="Yu S."/>
            <person name="Huang Y."/>
        </authorList>
    </citation>
    <scope>NUCLEOTIDE SEQUENCE</scope>
    <source>
        <strain evidence="10">SY-2-12</strain>
    </source>
</reference>
<dbReference type="Gene3D" id="3.40.50.300">
    <property type="entry name" value="P-loop containing nucleotide triphosphate hydrolases"/>
    <property type="match status" value="1"/>
</dbReference>
<evidence type="ECO:0000256" key="5">
    <source>
        <dbReference type="ARBA" id="ARBA00022741"/>
    </source>
</evidence>
<dbReference type="PANTHER" id="PTHR43875:SF15">
    <property type="entry name" value="TREHALOSE IMPORT ATP-BINDING PROTEIN SUGC"/>
    <property type="match status" value="1"/>
</dbReference>
<name>A0A939J2Z2_9HYPH</name>
<dbReference type="GO" id="GO:0140359">
    <property type="term" value="F:ABC-type transporter activity"/>
    <property type="evidence" value="ECO:0007669"/>
    <property type="project" value="UniProtKB-ARBA"/>
</dbReference>
<dbReference type="Pfam" id="PF00005">
    <property type="entry name" value="ABC_tran"/>
    <property type="match status" value="1"/>
</dbReference>
<keyword evidence="5" id="KW-0547">Nucleotide-binding</keyword>
<dbReference type="SMART" id="SM00382">
    <property type="entry name" value="AAA"/>
    <property type="match status" value="1"/>
</dbReference>
<evidence type="ECO:0000256" key="2">
    <source>
        <dbReference type="ARBA" id="ARBA00005417"/>
    </source>
</evidence>
<dbReference type="SUPFAM" id="SSF52540">
    <property type="entry name" value="P-loop containing nucleoside triphosphate hydrolases"/>
    <property type="match status" value="1"/>
</dbReference>
<sequence length="365" mass="39404">MNSETVLELREVTRRFGTQTVLDAIDVAVREGSFTALLGASGCGKSTTLRIMAGLDRPTKGKVLLNGTDVADRTAHERNVAMVFQSYALYPHLTVFQNIALPLTMRHLGAFGRLPFAGRLAPGTTDARDLIRRKVAVTAESLGLSDLLHRKPNSLSGGQKQRVALGRALVRDPVMFLLDEPLSNLDARLRVKMRGELISLHKRTGRAFVYVTHDQAEAMAMADQIIVMIAGKVAQAGTPRDLYDRPASRDVAAFVGTNAINLIAPEDGPSFFEGNTGDAVIGIRPEHLSPANDGALGARLETAEFLGSETILGLRTDQGKEIVAIAPGDYSVPAPGSEIRLGVAADRLHFFDPASGKRLEREHVR</sequence>
<dbReference type="InterPro" id="IPR017871">
    <property type="entry name" value="ABC_transporter-like_CS"/>
</dbReference>
<dbReference type="Proteomes" id="UP000664096">
    <property type="component" value="Unassembled WGS sequence"/>
</dbReference>
<dbReference type="InterPro" id="IPR008995">
    <property type="entry name" value="Mo/tungstate-bd_C_term_dom"/>
</dbReference>
<protein>
    <submittedName>
        <fullName evidence="10">ABC transporter ATP-binding protein</fullName>
    </submittedName>
</protein>
<dbReference type="SUPFAM" id="SSF50331">
    <property type="entry name" value="MOP-like"/>
    <property type="match status" value="1"/>
</dbReference>
<dbReference type="InterPro" id="IPR027417">
    <property type="entry name" value="P-loop_NTPase"/>
</dbReference>
<dbReference type="InterPro" id="IPR047641">
    <property type="entry name" value="ABC_transpr_MalK/UgpC-like"/>
</dbReference>
<evidence type="ECO:0000256" key="1">
    <source>
        <dbReference type="ARBA" id="ARBA00004417"/>
    </source>
</evidence>
<feature type="domain" description="ABC transporter" evidence="9">
    <location>
        <begin position="7"/>
        <end position="255"/>
    </location>
</feature>
<dbReference type="FunFam" id="3.40.50.300:FF:000042">
    <property type="entry name" value="Maltose/maltodextrin ABC transporter, ATP-binding protein"/>
    <property type="match status" value="1"/>
</dbReference>
<dbReference type="Gene3D" id="2.40.50.100">
    <property type="match status" value="1"/>
</dbReference>
<keyword evidence="7" id="KW-1278">Translocase</keyword>
<evidence type="ECO:0000256" key="8">
    <source>
        <dbReference type="ARBA" id="ARBA00023136"/>
    </source>
</evidence>
<evidence type="ECO:0000256" key="7">
    <source>
        <dbReference type="ARBA" id="ARBA00022967"/>
    </source>
</evidence>
<accession>A0A939J2Z2</accession>
<keyword evidence="3" id="KW-0813">Transport</keyword>
<evidence type="ECO:0000313" key="10">
    <source>
        <dbReference type="EMBL" id="MBN9670047.1"/>
    </source>
</evidence>
<dbReference type="Gene3D" id="2.40.50.140">
    <property type="entry name" value="Nucleic acid-binding proteins"/>
    <property type="match status" value="1"/>
</dbReference>
<dbReference type="PROSITE" id="PS00211">
    <property type="entry name" value="ABC_TRANSPORTER_1"/>
    <property type="match status" value="1"/>
</dbReference>
<dbReference type="GO" id="GO:0055052">
    <property type="term" value="C:ATP-binding cassette (ABC) transporter complex, substrate-binding subunit-containing"/>
    <property type="evidence" value="ECO:0007669"/>
    <property type="project" value="TreeGrafter"/>
</dbReference>
<dbReference type="RefSeq" id="WP_207139568.1">
    <property type="nucleotide sequence ID" value="NZ_JAEKJZ010000001.1"/>
</dbReference>
<comment type="similarity">
    <text evidence="2">Belongs to the ABC transporter superfamily.</text>
</comment>
<keyword evidence="4" id="KW-1003">Cell membrane</keyword>
<gene>
    <name evidence="10" type="ORF">JF539_06830</name>
</gene>
<dbReference type="GO" id="GO:0016887">
    <property type="term" value="F:ATP hydrolysis activity"/>
    <property type="evidence" value="ECO:0007669"/>
    <property type="project" value="InterPro"/>
</dbReference>
<organism evidence="10 11">
    <name type="scientific">Roseibium aggregatum</name>
    <dbReference type="NCBI Taxonomy" id="187304"/>
    <lineage>
        <taxon>Bacteria</taxon>
        <taxon>Pseudomonadati</taxon>
        <taxon>Pseudomonadota</taxon>
        <taxon>Alphaproteobacteria</taxon>
        <taxon>Hyphomicrobiales</taxon>
        <taxon>Stappiaceae</taxon>
        <taxon>Roseibium</taxon>
    </lineage>
</organism>
<comment type="subcellular location">
    <subcellularLocation>
        <location evidence="1">Cell inner membrane</location>
        <topology evidence="1">Peripheral membrane protein</topology>
    </subcellularLocation>
</comment>
<dbReference type="GO" id="GO:0005524">
    <property type="term" value="F:ATP binding"/>
    <property type="evidence" value="ECO:0007669"/>
    <property type="project" value="UniProtKB-KW"/>
</dbReference>
<dbReference type="InterPro" id="IPR003439">
    <property type="entry name" value="ABC_transporter-like_ATP-bd"/>
</dbReference>
<keyword evidence="6 10" id="KW-0067">ATP-binding</keyword>
<evidence type="ECO:0000313" key="11">
    <source>
        <dbReference type="Proteomes" id="UP000664096"/>
    </source>
</evidence>
<dbReference type="InterPro" id="IPR012340">
    <property type="entry name" value="NA-bd_OB-fold"/>
</dbReference>
<dbReference type="InterPro" id="IPR013611">
    <property type="entry name" value="Transp-assoc_OB_typ2"/>
</dbReference>
<evidence type="ECO:0000256" key="6">
    <source>
        <dbReference type="ARBA" id="ARBA00022840"/>
    </source>
</evidence>
<proteinExistence type="inferred from homology"/>
<evidence type="ECO:0000256" key="3">
    <source>
        <dbReference type="ARBA" id="ARBA00022448"/>
    </source>
</evidence>
<dbReference type="AlphaFoldDB" id="A0A939J2Z2"/>
<dbReference type="InterPro" id="IPR003593">
    <property type="entry name" value="AAA+_ATPase"/>
</dbReference>
<evidence type="ECO:0000259" key="9">
    <source>
        <dbReference type="PROSITE" id="PS50893"/>
    </source>
</evidence>
<dbReference type="EMBL" id="JAEKJZ010000001">
    <property type="protein sequence ID" value="MBN9670047.1"/>
    <property type="molecule type" value="Genomic_DNA"/>
</dbReference>